<keyword evidence="2" id="KW-1185">Reference proteome</keyword>
<gene>
    <name evidence="1" type="ORF">FALBO_15225</name>
</gene>
<evidence type="ECO:0000313" key="1">
    <source>
        <dbReference type="EMBL" id="KAF4457332.1"/>
    </source>
</evidence>
<dbReference type="EMBL" id="JAADYS010002603">
    <property type="protein sequence ID" value="KAF4457332.1"/>
    <property type="molecule type" value="Genomic_DNA"/>
</dbReference>
<organism evidence="1 2">
    <name type="scientific">Fusarium albosuccineum</name>
    <dbReference type="NCBI Taxonomy" id="1237068"/>
    <lineage>
        <taxon>Eukaryota</taxon>
        <taxon>Fungi</taxon>
        <taxon>Dikarya</taxon>
        <taxon>Ascomycota</taxon>
        <taxon>Pezizomycotina</taxon>
        <taxon>Sordariomycetes</taxon>
        <taxon>Hypocreomycetidae</taxon>
        <taxon>Hypocreales</taxon>
        <taxon>Nectriaceae</taxon>
        <taxon>Fusarium</taxon>
        <taxon>Fusarium decemcellulare species complex</taxon>
    </lineage>
</organism>
<dbReference type="AlphaFoldDB" id="A0A8H4KW69"/>
<reference evidence="1 2" key="1">
    <citation type="submission" date="2020-01" db="EMBL/GenBank/DDBJ databases">
        <title>Identification and distribution of gene clusters putatively required for synthesis of sphingolipid metabolism inhibitors in phylogenetically diverse species of the filamentous fungus Fusarium.</title>
        <authorList>
            <person name="Kim H.-S."/>
            <person name="Busman M."/>
            <person name="Brown D.W."/>
            <person name="Divon H."/>
            <person name="Uhlig S."/>
            <person name="Proctor R.H."/>
        </authorList>
    </citation>
    <scope>NUCLEOTIDE SEQUENCE [LARGE SCALE GENOMIC DNA]</scope>
    <source>
        <strain evidence="1 2">NRRL 20459</strain>
    </source>
</reference>
<evidence type="ECO:0000313" key="2">
    <source>
        <dbReference type="Proteomes" id="UP000554235"/>
    </source>
</evidence>
<comment type="caution">
    <text evidence="1">The sequence shown here is derived from an EMBL/GenBank/DDBJ whole genome shotgun (WGS) entry which is preliminary data.</text>
</comment>
<sequence>MTADYDKDVAAMESLINEDGTNSTQVLGDWSLIDFPFTQTFDNITSPPGATLSQISLKTPRRRQGVWTRHMDTFYSGHDQTRTDG</sequence>
<proteinExistence type="predicted"/>
<accession>A0A8H4KW69</accession>
<dbReference type="Proteomes" id="UP000554235">
    <property type="component" value="Unassembled WGS sequence"/>
</dbReference>
<protein>
    <submittedName>
        <fullName evidence="1">Uncharacterized protein</fullName>
    </submittedName>
</protein>
<name>A0A8H4KW69_9HYPO</name>